<dbReference type="InterPro" id="IPR016064">
    <property type="entry name" value="NAD/diacylglycerol_kinase_sf"/>
</dbReference>
<dbReference type="Gene3D" id="2.60.200.40">
    <property type="match status" value="1"/>
</dbReference>
<protein>
    <recommendedName>
        <fullName evidence="1">DAGKc domain-containing protein</fullName>
    </recommendedName>
</protein>
<proteinExistence type="predicted"/>
<dbReference type="Gene3D" id="3.40.50.10330">
    <property type="entry name" value="Probable inorganic polyphosphate/atp-NAD kinase, domain 1"/>
    <property type="match status" value="1"/>
</dbReference>
<dbReference type="RefSeq" id="WP_241792423.1">
    <property type="nucleotide sequence ID" value="NZ_JALBUU010000004.1"/>
</dbReference>
<dbReference type="Pfam" id="PF00781">
    <property type="entry name" value="DAGK_cat"/>
    <property type="match status" value="1"/>
</dbReference>
<organism evidence="2 3">
    <name type="scientific">Teichococcus vastitatis</name>
    <dbReference type="NCBI Taxonomy" id="2307076"/>
    <lineage>
        <taxon>Bacteria</taxon>
        <taxon>Pseudomonadati</taxon>
        <taxon>Pseudomonadota</taxon>
        <taxon>Alphaproteobacteria</taxon>
        <taxon>Acetobacterales</taxon>
        <taxon>Roseomonadaceae</taxon>
        <taxon>Roseomonas</taxon>
    </lineage>
</organism>
<dbReference type="SMART" id="SM00046">
    <property type="entry name" value="DAGKc"/>
    <property type="match status" value="1"/>
</dbReference>
<sequence length="311" mass="32307">MTGDGAIGTPGGLRCCPTTMRAILILNPKSGDAEHSPDRVAAPLRAAGFTVLPQTGTAEEWIAALRQPADLVVVAGGDGTVAEVALNMPPDAPPLAVLPFGTANNLACAVGGWADAEALAEGWGEGSHRSLDLAEATGPWGARPIVEAAGFGAFAHGVRRADRIGLKGVENGRAAFRDSLRSAPVLRLRLRIDGGEAIPVETLLLEACTMPGFGPQLRLAPCIAPGDNRLAVVTLAPACRDAMLDWLEQPDAGPPPCDCRPARDVAFEWPGGAVRLDDEPLAPEPAGPVRIALSGARVRVLSPPHSRRWNA</sequence>
<dbReference type="InterPro" id="IPR001206">
    <property type="entry name" value="Diacylglycerol_kinase_cat_dom"/>
</dbReference>
<dbReference type="InterPro" id="IPR017438">
    <property type="entry name" value="ATP-NAD_kinase_N"/>
</dbReference>
<dbReference type="SUPFAM" id="SSF111331">
    <property type="entry name" value="NAD kinase/diacylglycerol kinase-like"/>
    <property type="match status" value="1"/>
</dbReference>
<accession>A0ABS9VZ75</accession>
<dbReference type="Proteomes" id="UP001201985">
    <property type="component" value="Unassembled WGS sequence"/>
</dbReference>
<keyword evidence="3" id="KW-1185">Reference proteome</keyword>
<gene>
    <name evidence="2" type="ORF">MON41_00860</name>
</gene>
<evidence type="ECO:0000313" key="3">
    <source>
        <dbReference type="Proteomes" id="UP001201985"/>
    </source>
</evidence>
<reference evidence="2 3" key="1">
    <citation type="submission" date="2022-03" db="EMBL/GenBank/DDBJ databases">
        <title>Complete genome analysis of Roseomonas KG 17.1 : a prolific producer of plant growth promoters.</title>
        <authorList>
            <person name="Saadouli I."/>
            <person name="Najjari A."/>
            <person name="Mosbah A."/>
            <person name="Ouzari H.I."/>
        </authorList>
    </citation>
    <scope>NUCLEOTIDE SEQUENCE [LARGE SCALE GENOMIC DNA]</scope>
    <source>
        <strain evidence="2 3">KG17-1</strain>
    </source>
</reference>
<dbReference type="EMBL" id="JALBUU010000004">
    <property type="protein sequence ID" value="MCI0752311.1"/>
    <property type="molecule type" value="Genomic_DNA"/>
</dbReference>
<comment type="caution">
    <text evidence="2">The sequence shown here is derived from an EMBL/GenBank/DDBJ whole genome shotgun (WGS) entry which is preliminary data.</text>
</comment>
<feature type="domain" description="DAGKc" evidence="1">
    <location>
        <begin position="17"/>
        <end position="141"/>
    </location>
</feature>
<evidence type="ECO:0000313" key="2">
    <source>
        <dbReference type="EMBL" id="MCI0752311.1"/>
    </source>
</evidence>
<dbReference type="PROSITE" id="PS50146">
    <property type="entry name" value="DAGK"/>
    <property type="match status" value="1"/>
</dbReference>
<name>A0ABS9VZ75_9PROT</name>
<evidence type="ECO:0000259" key="1">
    <source>
        <dbReference type="PROSITE" id="PS50146"/>
    </source>
</evidence>